<dbReference type="AlphaFoldDB" id="A0A6J7RLX9"/>
<dbReference type="EMBL" id="CAFBPJ010000222">
    <property type="protein sequence ID" value="CAB5029480.1"/>
    <property type="molecule type" value="Genomic_DNA"/>
</dbReference>
<organism evidence="2">
    <name type="scientific">freshwater metagenome</name>
    <dbReference type="NCBI Taxonomy" id="449393"/>
    <lineage>
        <taxon>unclassified sequences</taxon>
        <taxon>metagenomes</taxon>
        <taxon>ecological metagenomes</taxon>
    </lineage>
</organism>
<reference evidence="2" key="1">
    <citation type="submission" date="2020-05" db="EMBL/GenBank/DDBJ databases">
        <authorList>
            <person name="Chiriac C."/>
            <person name="Salcher M."/>
            <person name="Ghai R."/>
            <person name="Kavagutti S V."/>
        </authorList>
    </citation>
    <scope>NUCLEOTIDE SEQUENCE</scope>
</reference>
<evidence type="ECO:0000313" key="2">
    <source>
        <dbReference type="EMBL" id="CAB5029480.1"/>
    </source>
</evidence>
<feature type="region of interest" description="Disordered" evidence="1">
    <location>
        <begin position="1"/>
        <end position="22"/>
    </location>
</feature>
<name>A0A6J7RLX9_9ZZZZ</name>
<evidence type="ECO:0000256" key="1">
    <source>
        <dbReference type="SAM" id="MobiDB-lite"/>
    </source>
</evidence>
<sequence>MALASMPPSVKDETTTASISGTTMANSQGASVACAATLEVGAAKSGQPKAIIPTSEVATMVVMDRGPSLMACDWLMRRPHR</sequence>
<protein>
    <submittedName>
        <fullName evidence="2">Unannotated protein</fullName>
    </submittedName>
</protein>
<proteinExistence type="predicted"/>
<gene>
    <name evidence="2" type="ORF">UFOPK4092_01473</name>
</gene>
<accession>A0A6J7RLX9</accession>